<dbReference type="SUPFAM" id="SSF54292">
    <property type="entry name" value="2Fe-2S ferredoxin-like"/>
    <property type="match status" value="1"/>
</dbReference>
<dbReference type="NCBIfam" id="TIGR00384">
    <property type="entry name" value="dhsB"/>
    <property type="match status" value="1"/>
</dbReference>
<dbReference type="Proteomes" id="UP001173801">
    <property type="component" value="Unassembled WGS sequence"/>
</dbReference>
<evidence type="ECO:0000256" key="7">
    <source>
        <dbReference type="ARBA" id="ARBA00023002"/>
    </source>
</evidence>
<dbReference type="Pfam" id="PF13183">
    <property type="entry name" value="Fer4_8"/>
    <property type="match status" value="1"/>
</dbReference>
<name>A0ABT7HRK0_9BACT</name>
<keyword evidence="3 11" id="KW-0004">4Fe-4S</keyword>
<keyword evidence="9 11" id="KW-0411">Iron-sulfur</keyword>
<evidence type="ECO:0000256" key="6">
    <source>
        <dbReference type="ARBA" id="ARBA00022723"/>
    </source>
</evidence>
<proteinExistence type="inferred from homology"/>
<dbReference type="InterPro" id="IPR017900">
    <property type="entry name" value="4Fe4S_Fe_S_CS"/>
</dbReference>
<dbReference type="Pfam" id="PF13085">
    <property type="entry name" value="Fer2_3"/>
    <property type="match status" value="1"/>
</dbReference>
<comment type="cofactor">
    <cofactor evidence="11">
        <name>[4Fe-4S] cluster</name>
        <dbReference type="ChEBI" id="CHEBI:49883"/>
    </cofactor>
    <text evidence="11">Binds 1 [4Fe-4S] cluster.</text>
</comment>
<dbReference type="InterPro" id="IPR017896">
    <property type="entry name" value="4Fe4S_Fe-S-bd"/>
</dbReference>
<comment type="caution">
    <text evidence="14">The sequence shown here is derived from an EMBL/GenBank/DDBJ whole genome shotgun (WGS) entry which is preliminary data.</text>
</comment>
<dbReference type="InterPro" id="IPR050573">
    <property type="entry name" value="SDH/FRD_Iron-Sulfur"/>
</dbReference>
<sequence length="225" mass="25243">MKFIIDRFDGVKKYEQTYELSIDEVKGKTLLSLLQHIKRTQDISLNFTASCRSAICGACAVRVNGHSYLACDTKMEELLEEYENPESFRISPLANFKVLSDLVVDWEPSIENLRKIKPTITPKEAFSEKKGCVQTQAEVDAIKKQWDCILCGSCASECNKLAADSSDYMQPFVFTHAFRAAYDSRSKDPLTHLKPAIANGLWKCVHCQECADRCPKGISSADDIA</sequence>
<dbReference type="SUPFAM" id="SSF46548">
    <property type="entry name" value="alpha-helical ferredoxin"/>
    <property type="match status" value="1"/>
</dbReference>
<feature type="non-terminal residue" evidence="14">
    <location>
        <position position="225"/>
    </location>
</feature>
<dbReference type="PROSITE" id="PS51379">
    <property type="entry name" value="4FE4S_FER_2"/>
    <property type="match status" value="1"/>
</dbReference>
<comment type="similarity">
    <text evidence="2 11">Belongs to the succinate dehydrogenase/fumarate reductase iron-sulfur protein family.</text>
</comment>
<dbReference type="InterPro" id="IPR004489">
    <property type="entry name" value="Succ_DH/fum_Rdtase_Fe-S"/>
</dbReference>
<dbReference type="Gene3D" id="1.10.1060.10">
    <property type="entry name" value="Alpha-helical ferredoxin"/>
    <property type="match status" value="1"/>
</dbReference>
<dbReference type="InterPro" id="IPR006058">
    <property type="entry name" value="2Fe2S_fd_BS"/>
</dbReference>
<comment type="cofactor">
    <cofactor evidence="11">
        <name>[2Fe-2S] cluster</name>
        <dbReference type="ChEBI" id="CHEBI:190135"/>
    </cofactor>
    <text evidence="11">Binds 1 [2Fe-2S] cluster.</text>
</comment>
<dbReference type="EMBL" id="JANURM010000013">
    <property type="protein sequence ID" value="MDL0089488.1"/>
    <property type="molecule type" value="Genomic_DNA"/>
</dbReference>
<evidence type="ECO:0000259" key="12">
    <source>
        <dbReference type="PROSITE" id="PS51085"/>
    </source>
</evidence>
<evidence type="ECO:0000256" key="11">
    <source>
        <dbReference type="RuleBase" id="RU361237"/>
    </source>
</evidence>
<evidence type="ECO:0000256" key="9">
    <source>
        <dbReference type="ARBA" id="ARBA00023014"/>
    </source>
</evidence>
<dbReference type="EC" id="1.3.5.1" evidence="11"/>
<evidence type="ECO:0000313" key="15">
    <source>
        <dbReference type="Proteomes" id="UP001173801"/>
    </source>
</evidence>
<evidence type="ECO:0000256" key="3">
    <source>
        <dbReference type="ARBA" id="ARBA00022485"/>
    </source>
</evidence>
<evidence type="ECO:0000256" key="1">
    <source>
        <dbReference type="ARBA" id="ARBA00004894"/>
    </source>
</evidence>
<evidence type="ECO:0000256" key="4">
    <source>
        <dbReference type="ARBA" id="ARBA00022532"/>
    </source>
</evidence>
<evidence type="ECO:0000256" key="5">
    <source>
        <dbReference type="ARBA" id="ARBA00022714"/>
    </source>
</evidence>
<keyword evidence="15" id="KW-1185">Reference proteome</keyword>
<gene>
    <name evidence="14" type="ORF">NYG85_08975</name>
</gene>
<keyword evidence="6 11" id="KW-0479">Metal-binding</keyword>
<reference evidence="14" key="2">
    <citation type="journal article" date="2023" name="Microorganisms">
        <title>Isolation and Genomic Characteristics of Cat-Borne Campylobacter felis sp. nov. and Sheep-Borne Campylobacter ovis sp. nov.</title>
        <authorList>
            <person name="Wang H."/>
            <person name="Li Y."/>
            <person name="Gu Y."/>
            <person name="Zhou G."/>
            <person name="Chen X."/>
            <person name="Zhang X."/>
            <person name="Shao Z."/>
            <person name="Zhang J."/>
            <person name="Zhang M."/>
        </authorList>
    </citation>
    <scope>NUCLEOTIDE SEQUENCE</scope>
    <source>
        <strain evidence="14">PS10</strain>
    </source>
</reference>
<evidence type="ECO:0000256" key="10">
    <source>
        <dbReference type="ARBA" id="ARBA00023291"/>
    </source>
</evidence>
<keyword evidence="7" id="KW-0560">Oxidoreductase</keyword>
<keyword evidence="4" id="KW-0816">Tricarboxylic acid cycle</keyword>
<dbReference type="InterPro" id="IPR036010">
    <property type="entry name" value="2Fe-2S_ferredoxin-like_sf"/>
</dbReference>
<dbReference type="PANTHER" id="PTHR11921:SF29">
    <property type="entry name" value="SUCCINATE DEHYDROGENASE [UBIQUINONE] IRON-SULFUR SUBUNIT, MITOCHONDRIAL"/>
    <property type="match status" value="1"/>
</dbReference>
<feature type="domain" description="2Fe-2S ferredoxin-type" evidence="12">
    <location>
        <begin position="1"/>
        <end position="88"/>
    </location>
</feature>
<dbReference type="PROSITE" id="PS51085">
    <property type="entry name" value="2FE2S_FER_2"/>
    <property type="match status" value="1"/>
</dbReference>
<dbReference type="RefSeq" id="WP_284938162.1">
    <property type="nucleotide sequence ID" value="NZ_JANURM010000013.1"/>
</dbReference>
<evidence type="ECO:0000256" key="8">
    <source>
        <dbReference type="ARBA" id="ARBA00023004"/>
    </source>
</evidence>
<dbReference type="PROSITE" id="PS00197">
    <property type="entry name" value="2FE2S_FER_1"/>
    <property type="match status" value="1"/>
</dbReference>
<evidence type="ECO:0000259" key="13">
    <source>
        <dbReference type="PROSITE" id="PS51379"/>
    </source>
</evidence>
<evidence type="ECO:0000313" key="14">
    <source>
        <dbReference type="EMBL" id="MDL0089488.1"/>
    </source>
</evidence>
<dbReference type="InterPro" id="IPR001041">
    <property type="entry name" value="2Fe-2S_ferredoxin-type"/>
</dbReference>
<keyword evidence="10 11" id="KW-0003">3Fe-4S</keyword>
<dbReference type="InterPro" id="IPR009051">
    <property type="entry name" value="Helical_ferredxn"/>
</dbReference>
<feature type="domain" description="4Fe-4S ferredoxin-type" evidence="13">
    <location>
        <begin position="193"/>
        <end position="224"/>
    </location>
</feature>
<comment type="cofactor">
    <cofactor evidence="11">
        <name>[3Fe-4S] cluster</name>
        <dbReference type="ChEBI" id="CHEBI:21137"/>
    </cofactor>
    <text evidence="11">Binds 1 [3Fe-4S] cluster.</text>
</comment>
<dbReference type="PROSITE" id="PS00198">
    <property type="entry name" value="4FE4S_FER_1"/>
    <property type="match status" value="1"/>
</dbReference>
<protein>
    <recommendedName>
        <fullName evidence="11">Fumarate reductase iron-sulfur subunit</fullName>
        <ecNumber evidence="11">1.3.5.1</ecNumber>
    </recommendedName>
</protein>
<dbReference type="PANTHER" id="PTHR11921">
    <property type="entry name" value="SUCCINATE DEHYDROGENASE IRON-SULFUR PROTEIN"/>
    <property type="match status" value="1"/>
</dbReference>
<keyword evidence="8 11" id="KW-0408">Iron</keyword>
<accession>A0ABT7HRK0</accession>
<keyword evidence="5 11" id="KW-0001">2Fe-2S</keyword>
<comment type="catalytic activity">
    <reaction evidence="11">
        <text>a menaquinone + succinate = a menaquinol + fumarate</text>
        <dbReference type="Rhea" id="RHEA:27834"/>
        <dbReference type="Rhea" id="RHEA-COMP:9537"/>
        <dbReference type="Rhea" id="RHEA-COMP:9539"/>
        <dbReference type="ChEBI" id="CHEBI:16374"/>
        <dbReference type="ChEBI" id="CHEBI:18151"/>
        <dbReference type="ChEBI" id="CHEBI:29806"/>
        <dbReference type="ChEBI" id="CHEBI:30031"/>
        <dbReference type="EC" id="1.3.5.1"/>
    </reaction>
</comment>
<dbReference type="Gene3D" id="3.10.20.30">
    <property type="match status" value="1"/>
</dbReference>
<comment type="pathway">
    <text evidence="1">Carbohydrate metabolism; tricarboxylic acid cycle; fumarate from succinate (bacterial route): step 1/1.</text>
</comment>
<organism evidence="14 15">
    <name type="scientific">Campylobacter gastrosuis</name>
    <dbReference type="NCBI Taxonomy" id="2974576"/>
    <lineage>
        <taxon>Bacteria</taxon>
        <taxon>Pseudomonadati</taxon>
        <taxon>Campylobacterota</taxon>
        <taxon>Epsilonproteobacteria</taxon>
        <taxon>Campylobacterales</taxon>
        <taxon>Campylobacteraceae</taxon>
        <taxon>Campylobacter</taxon>
    </lineage>
</organism>
<dbReference type="InterPro" id="IPR012675">
    <property type="entry name" value="Beta-grasp_dom_sf"/>
</dbReference>
<dbReference type="CDD" id="cd00207">
    <property type="entry name" value="fer2"/>
    <property type="match status" value="1"/>
</dbReference>
<reference evidence="14" key="1">
    <citation type="submission" date="2022-08" db="EMBL/GenBank/DDBJ databases">
        <authorList>
            <person name="Wang H."/>
        </authorList>
    </citation>
    <scope>NUCLEOTIDE SEQUENCE</scope>
    <source>
        <strain evidence="14">PS10</strain>
    </source>
</reference>
<dbReference type="InterPro" id="IPR025192">
    <property type="entry name" value="Succ_DH/fum_Rdtase_N"/>
</dbReference>
<evidence type="ECO:0000256" key="2">
    <source>
        <dbReference type="ARBA" id="ARBA00009433"/>
    </source>
</evidence>